<dbReference type="EMBL" id="FNCF01000001">
    <property type="protein sequence ID" value="SDF61226.1"/>
    <property type="molecule type" value="Genomic_DNA"/>
</dbReference>
<dbReference type="PANTHER" id="PTHR28055:SF1">
    <property type="entry name" value="ALTERED INHERITANCE OF MITOCHONDRIA PROTEIN 41, MITOCHONDRIAL"/>
    <property type="match status" value="1"/>
</dbReference>
<dbReference type="RefSeq" id="WP_242658106.1">
    <property type="nucleotide sequence ID" value="NZ_FNCF01000001.1"/>
</dbReference>
<sequence>MPTRLAARGTLVVVPDLKSKLRDDLTTAMKARDELTTATLRMVLAAVSAEEVAGKEARELSDDEVQAVLRREAKKRREAAEAFAGAGRSEQAAREQAEGDVVAAYLPAQLSDEDLAALVAEVVAATGASGMGDMGKVMGRANGQVAGRAEGGRVAAEVRRQLSA</sequence>
<dbReference type="Pfam" id="PF09424">
    <property type="entry name" value="YqeY"/>
    <property type="match status" value="1"/>
</dbReference>
<keyword evidence="2" id="KW-1185">Reference proteome</keyword>
<accession>A0A1G7MHY2</accession>
<dbReference type="Gene3D" id="1.10.10.410">
    <property type="match status" value="1"/>
</dbReference>
<dbReference type="SUPFAM" id="SSF89095">
    <property type="entry name" value="GatB/YqeY motif"/>
    <property type="match status" value="1"/>
</dbReference>
<organism evidence="1 2">
    <name type="scientific">Klenkia brasiliensis</name>
    <dbReference type="NCBI Taxonomy" id="333142"/>
    <lineage>
        <taxon>Bacteria</taxon>
        <taxon>Bacillati</taxon>
        <taxon>Actinomycetota</taxon>
        <taxon>Actinomycetes</taxon>
        <taxon>Geodermatophilales</taxon>
        <taxon>Geodermatophilaceae</taxon>
        <taxon>Klenkia</taxon>
    </lineage>
</organism>
<evidence type="ECO:0000313" key="1">
    <source>
        <dbReference type="EMBL" id="SDF61226.1"/>
    </source>
</evidence>
<dbReference type="PANTHER" id="PTHR28055">
    <property type="entry name" value="ALTERED INHERITANCE OF MITOCHONDRIA PROTEIN 41, MITOCHONDRIAL"/>
    <property type="match status" value="1"/>
</dbReference>
<name>A0A1G7MHY2_9ACTN</name>
<evidence type="ECO:0000313" key="2">
    <source>
        <dbReference type="Proteomes" id="UP000198863"/>
    </source>
</evidence>
<dbReference type="InterPro" id="IPR003789">
    <property type="entry name" value="Asn/Gln_tRNA_amidoTrase-B-like"/>
</dbReference>
<evidence type="ECO:0008006" key="3">
    <source>
        <dbReference type="Google" id="ProtNLM"/>
    </source>
</evidence>
<dbReference type="InterPro" id="IPR019004">
    <property type="entry name" value="YqeY/Aim41"/>
</dbReference>
<dbReference type="InterPro" id="IPR023168">
    <property type="entry name" value="GatB_Yqey_C_2"/>
</dbReference>
<dbReference type="AlphaFoldDB" id="A0A1G7MHY2"/>
<dbReference type="Gene3D" id="1.10.1510.10">
    <property type="entry name" value="Uncharacterised protein YqeY/AIM41 PF09424, N-terminal domain"/>
    <property type="match status" value="1"/>
</dbReference>
<dbReference type="Proteomes" id="UP000198863">
    <property type="component" value="Unassembled WGS sequence"/>
</dbReference>
<dbReference type="GO" id="GO:0016884">
    <property type="term" value="F:carbon-nitrogen ligase activity, with glutamine as amido-N-donor"/>
    <property type="evidence" value="ECO:0007669"/>
    <property type="project" value="InterPro"/>
</dbReference>
<dbReference type="InterPro" id="IPR042184">
    <property type="entry name" value="YqeY/Aim41_N"/>
</dbReference>
<gene>
    <name evidence="1" type="ORF">SAMN05660324_0646</name>
</gene>
<proteinExistence type="predicted"/>
<reference evidence="2" key="1">
    <citation type="submission" date="2016-10" db="EMBL/GenBank/DDBJ databases">
        <authorList>
            <person name="Varghese N."/>
            <person name="Submissions S."/>
        </authorList>
    </citation>
    <scope>NUCLEOTIDE SEQUENCE [LARGE SCALE GENOMIC DNA]</scope>
    <source>
        <strain evidence="2">DSM 44526</strain>
    </source>
</reference>
<protein>
    <recommendedName>
        <fullName evidence="3">GatB/YqeY domain-containing protein</fullName>
    </recommendedName>
</protein>